<evidence type="ECO:0000256" key="5">
    <source>
        <dbReference type="ARBA" id="ARBA00023136"/>
    </source>
</evidence>
<dbReference type="EMBL" id="AMZN01000081">
    <property type="protein sequence ID" value="ELR69243.1"/>
    <property type="molecule type" value="Genomic_DNA"/>
</dbReference>
<dbReference type="InterPro" id="IPR039426">
    <property type="entry name" value="TonB-dep_rcpt-like"/>
</dbReference>
<evidence type="ECO:0000313" key="10">
    <source>
        <dbReference type="EMBL" id="ELR69243.1"/>
    </source>
</evidence>
<keyword evidence="11" id="KW-1185">Reference proteome</keyword>
<evidence type="ECO:0000256" key="2">
    <source>
        <dbReference type="ARBA" id="ARBA00022448"/>
    </source>
</evidence>
<feature type="signal peptide" evidence="8">
    <location>
        <begin position="1"/>
        <end position="21"/>
    </location>
</feature>
<comment type="similarity">
    <text evidence="7">Belongs to the TonB-dependent receptor family.</text>
</comment>
<comment type="subcellular location">
    <subcellularLocation>
        <location evidence="1 7">Cell outer membrane</location>
        <topology evidence="1 7">Multi-pass membrane protein</topology>
    </subcellularLocation>
</comment>
<evidence type="ECO:0000256" key="3">
    <source>
        <dbReference type="ARBA" id="ARBA00022452"/>
    </source>
</evidence>
<comment type="caution">
    <text evidence="10">The sequence shown here is derived from an EMBL/GenBank/DDBJ whole genome shotgun (WGS) entry which is preliminary data.</text>
</comment>
<keyword evidence="8" id="KW-0732">Signal</keyword>
<dbReference type="PROSITE" id="PS52016">
    <property type="entry name" value="TONB_DEPENDENT_REC_3"/>
    <property type="match status" value="1"/>
</dbReference>
<dbReference type="Pfam" id="PF07715">
    <property type="entry name" value="Plug"/>
    <property type="match status" value="1"/>
</dbReference>
<dbReference type="Gene3D" id="2.60.40.1120">
    <property type="entry name" value="Carboxypeptidase-like, regulatory domain"/>
    <property type="match status" value="1"/>
</dbReference>
<dbReference type="GO" id="GO:0009279">
    <property type="term" value="C:cell outer membrane"/>
    <property type="evidence" value="ECO:0007669"/>
    <property type="project" value="UniProtKB-SubCell"/>
</dbReference>
<protein>
    <submittedName>
        <fullName evidence="10">TonB-dependent receptor</fullName>
    </submittedName>
</protein>
<dbReference type="Gene3D" id="2.40.170.20">
    <property type="entry name" value="TonB-dependent receptor, beta-barrel domain"/>
    <property type="match status" value="1"/>
</dbReference>
<dbReference type="RefSeq" id="WP_009582404.1">
    <property type="nucleotide sequence ID" value="NZ_AMZN01000081.1"/>
</dbReference>
<keyword evidence="4 7" id="KW-0812">Transmembrane</keyword>
<keyword evidence="6 7" id="KW-0998">Cell outer membrane</keyword>
<name>L8JM11_9BACT</name>
<proteinExistence type="inferred from homology"/>
<keyword evidence="10" id="KW-0675">Receptor</keyword>
<evidence type="ECO:0000256" key="4">
    <source>
        <dbReference type="ARBA" id="ARBA00022692"/>
    </source>
</evidence>
<keyword evidence="3 7" id="KW-1134">Transmembrane beta strand</keyword>
<evidence type="ECO:0000259" key="9">
    <source>
        <dbReference type="Pfam" id="PF07715"/>
    </source>
</evidence>
<evidence type="ECO:0000256" key="8">
    <source>
        <dbReference type="SAM" id="SignalP"/>
    </source>
</evidence>
<dbReference type="AlphaFoldDB" id="L8JM11"/>
<evidence type="ECO:0000256" key="1">
    <source>
        <dbReference type="ARBA" id="ARBA00004571"/>
    </source>
</evidence>
<dbReference type="eggNOG" id="COG4206">
    <property type="taxonomic scope" value="Bacteria"/>
</dbReference>
<keyword evidence="2 7" id="KW-0813">Transport</keyword>
<dbReference type="PATRIC" id="fig|1237149.3.peg.4695"/>
<dbReference type="SUPFAM" id="SSF56935">
    <property type="entry name" value="Porins"/>
    <property type="match status" value="1"/>
</dbReference>
<dbReference type="Proteomes" id="UP000011135">
    <property type="component" value="Unassembled WGS sequence"/>
</dbReference>
<reference evidence="10 11" key="1">
    <citation type="submission" date="2012-12" db="EMBL/GenBank/DDBJ databases">
        <title>Genome assembly of Fulvivirga imtechensis AK7.</title>
        <authorList>
            <person name="Nupur N."/>
            <person name="Khatri I."/>
            <person name="Kumar R."/>
            <person name="Subramanian S."/>
            <person name="Pinnaka A."/>
        </authorList>
    </citation>
    <scope>NUCLEOTIDE SEQUENCE [LARGE SCALE GENOMIC DNA]</scope>
    <source>
        <strain evidence="10 11">AK7</strain>
    </source>
</reference>
<dbReference type="STRING" id="1237149.C900_05314"/>
<dbReference type="Pfam" id="PF13715">
    <property type="entry name" value="CarbopepD_reg_2"/>
    <property type="match status" value="1"/>
</dbReference>
<dbReference type="InterPro" id="IPR008969">
    <property type="entry name" value="CarboxyPept-like_regulatory"/>
</dbReference>
<dbReference type="InterPro" id="IPR036942">
    <property type="entry name" value="Beta-barrel_TonB_sf"/>
</dbReference>
<evidence type="ECO:0000256" key="6">
    <source>
        <dbReference type="ARBA" id="ARBA00023237"/>
    </source>
</evidence>
<dbReference type="SUPFAM" id="SSF49464">
    <property type="entry name" value="Carboxypeptidase regulatory domain-like"/>
    <property type="match status" value="1"/>
</dbReference>
<evidence type="ECO:0000256" key="7">
    <source>
        <dbReference type="PROSITE-ProRule" id="PRU01360"/>
    </source>
</evidence>
<feature type="domain" description="TonB-dependent receptor plug" evidence="9">
    <location>
        <begin position="135"/>
        <end position="215"/>
    </location>
</feature>
<gene>
    <name evidence="10" type="ORF">C900_05314</name>
</gene>
<keyword evidence="5 7" id="KW-0472">Membrane</keyword>
<evidence type="ECO:0000313" key="11">
    <source>
        <dbReference type="Proteomes" id="UP000011135"/>
    </source>
</evidence>
<dbReference type="InterPro" id="IPR012910">
    <property type="entry name" value="Plug_dom"/>
</dbReference>
<organism evidence="10 11">
    <name type="scientific">Fulvivirga imtechensis AK7</name>
    <dbReference type="NCBI Taxonomy" id="1237149"/>
    <lineage>
        <taxon>Bacteria</taxon>
        <taxon>Pseudomonadati</taxon>
        <taxon>Bacteroidota</taxon>
        <taxon>Cytophagia</taxon>
        <taxon>Cytophagales</taxon>
        <taxon>Fulvivirgaceae</taxon>
        <taxon>Fulvivirga</taxon>
    </lineage>
</organism>
<sequence>MNRYFTIIAFCLSFSAINAQSLISGVVTDQKGGAIIGANVFIAETYDGASTDTNGRFRFTTTETGSHQLKVTVIGYANYEEKLVLPIEKLEVSIKMVESINQLEAVVITAGSFTAGEEKSREVLKPLDIVTTAGATADIPGALNTLPGTQKVGETGRLFVRGGEGYETKTFIDGLEVMGAYSPSAPNTPSRSRFSPFMFSGTSFSTGGYSAEYGQALSSALILKSKDVPEETRTDISLMSVGADVSHSHALSKGAVAGKLQYTNLTPYFEAVSQKMKWDEAPRSADGNVMFRKELKKGDMLKLYTNFSWSDFTVYQSGILPQDIDDRVALTNFYNYFNTSYRSILNDRWTMQSGVSYTRSEEQTKVNQDNYKEAVQGLHFKSVFTHDASEKVALTFGAEHFTEDYNFGYPGEAGLEQDLSFDKNTTAAFGEAEVYTSNRFVARVGIRGEYNSLQEAGYFAPRTSMAFKTGEHSQLSVAYGVFNQTGTNELIRIRSDLEDERAQHYIINYQHEIKGRTFRVEGYYKDYDNLIKFGDNNFDPSGYTNDGSGYARGLDVFWRDNITFKGVDYWLSYSFLDTERDYRNFPYRVRPRFASKHNFSAVFKYFIRSLKTQVGGTYSYTSGRPYHNPNLAGFNTEETPAYHDLSMNFSYLMKTNVIIHASVTNVLGIDNVFGYESSAQRDENGQYVLRAIKQPAPRFIFLGIFITLSKNKSVNQLPVL</sequence>
<feature type="chain" id="PRO_5003993160" evidence="8">
    <location>
        <begin position="22"/>
        <end position="720"/>
    </location>
</feature>
<accession>L8JM11</accession>